<evidence type="ECO:0000313" key="2">
    <source>
        <dbReference type="EMBL" id="KIL45040.1"/>
    </source>
</evidence>
<evidence type="ECO:0000313" key="3">
    <source>
        <dbReference type="Proteomes" id="UP000031938"/>
    </source>
</evidence>
<sequence>MQLITLINVTIFQGEWNGIVLFLHTALFVTVLAFYTMTKNEK</sequence>
<proteinExistence type="predicted"/>
<dbReference type="Proteomes" id="UP000031938">
    <property type="component" value="Unassembled WGS sequence"/>
</dbReference>
<reference evidence="2 3" key="1">
    <citation type="submission" date="2015-01" db="EMBL/GenBank/DDBJ databases">
        <title>Genome sequencing of Jeotgalibacillus soli.</title>
        <authorList>
            <person name="Goh K.M."/>
            <person name="Chan K.-G."/>
            <person name="Yaakop A.S."/>
            <person name="Ee R."/>
            <person name="Gan H.M."/>
            <person name="Chan C.S."/>
        </authorList>
    </citation>
    <scope>NUCLEOTIDE SEQUENCE [LARGE SCALE GENOMIC DNA]</scope>
    <source>
        <strain evidence="2 3">P9</strain>
    </source>
</reference>
<name>A0A0C2R480_9BACL</name>
<dbReference type="AlphaFoldDB" id="A0A0C2R480"/>
<comment type="caution">
    <text evidence="2">The sequence shown here is derived from an EMBL/GenBank/DDBJ whole genome shotgun (WGS) entry which is preliminary data.</text>
</comment>
<gene>
    <name evidence="2" type="ORF">KP78_25840</name>
</gene>
<keyword evidence="1" id="KW-1133">Transmembrane helix</keyword>
<dbReference type="PATRIC" id="fig|889306.3.peg.2598"/>
<keyword evidence="3" id="KW-1185">Reference proteome</keyword>
<accession>A0A0C2R480</accession>
<organism evidence="2 3">
    <name type="scientific">Jeotgalibacillus soli</name>
    <dbReference type="NCBI Taxonomy" id="889306"/>
    <lineage>
        <taxon>Bacteria</taxon>
        <taxon>Bacillati</taxon>
        <taxon>Bacillota</taxon>
        <taxon>Bacilli</taxon>
        <taxon>Bacillales</taxon>
        <taxon>Caryophanaceae</taxon>
        <taxon>Jeotgalibacillus</taxon>
    </lineage>
</organism>
<keyword evidence="1" id="KW-0812">Transmembrane</keyword>
<dbReference type="EMBL" id="JXRP01000018">
    <property type="protein sequence ID" value="KIL45040.1"/>
    <property type="molecule type" value="Genomic_DNA"/>
</dbReference>
<keyword evidence="1" id="KW-0472">Membrane</keyword>
<evidence type="ECO:0000256" key="1">
    <source>
        <dbReference type="SAM" id="Phobius"/>
    </source>
</evidence>
<protein>
    <submittedName>
        <fullName evidence="2">Uncharacterized protein</fullName>
    </submittedName>
</protein>
<feature type="transmembrane region" description="Helical" evidence="1">
    <location>
        <begin position="16"/>
        <end position="37"/>
    </location>
</feature>